<feature type="transmembrane region" description="Helical" evidence="5">
    <location>
        <begin position="308"/>
        <end position="333"/>
    </location>
</feature>
<dbReference type="PANTHER" id="PTHR11662:SF399">
    <property type="entry name" value="FI19708P1-RELATED"/>
    <property type="match status" value="1"/>
</dbReference>
<evidence type="ECO:0000256" key="5">
    <source>
        <dbReference type="SAM" id="Phobius"/>
    </source>
</evidence>
<protein>
    <submittedName>
        <fullName evidence="6">Uncharacterized protein</fullName>
    </submittedName>
</protein>
<sequence length="414" mass="47186">MPFSVDGLMWHIIQELIEEKHGSQEIETIKSELRTFSLNNVRRSRGVMTGLGRMMSLFVIQKVNNKFLILGITIAEVVFLIFSHSLYLAYGGTRFPFALNILAKWTLTRRMTSLFSTFILAIHLLLSLMVILVQNLTLLGQSSVLLHIYATVTIKTLFIVIWAVFGAADPMQSLFVPLDELAELRKGNPRRIKTHWKNTVPWKKIFTTPILYGSIFFDIGCLWGHEIENTVLLDPVAMYLEENSVVALVGYYFWLAAAFFTAFLVDFLIHRGVTNVNNIRKTTCTITAWGCGVCFLLIGYTLETETRNLWVVVYLLFKIVNFNNFSALIIYALSSNYFGFNYAFASSISYTTMVFQQSMETGVSAAGKEWAMYVYGMLMMFGCLVMLLSGDCHPREFDSYGTIEWKDESFVSFP</sequence>
<keyword evidence="4 5" id="KW-0472">Membrane</keyword>
<dbReference type="SUPFAM" id="SSF103473">
    <property type="entry name" value="MFS general substrate transporter"/>
    <property type="match status" value="1"/>
</dbReference>
<dbReference type="Proteomes" id="UP000466442">
    <property type="component" value="Linkage Group LG16"/>
</dbReference>
<feature type="transmembrane region" description="Helical" evidence="5">
    <location>
        <begin position="205"/>
        <end position="225"/>
    </location>
</feature>
<dbReference type="PANTHER" id="PTHR11662">
    <property type="entry name" value="SOLUTE CARRIER FAMILY 17"/>
    <property type="match status" value="1"/>
</dbReference>
<dbReference type="AlphaFoldDB" id="A0A8S9WNX3"/>
<dbReference type="EMBL" id="WIXP02000016">
    <property type="protein sequence ID" value="KAF6197909.1"/>
    <property type="molecule type" value="Genomic_DNA"/>
</dbReference>
<evidence type="ECO:0000256" key="1">
    <source>
        <dbReference type="ARBA" id="ARBA00004141"/>
    </source>
</evidence>
<keyword evidence="3 5" id="KW-1133">Transmembrane helix</keyword>
<keyword evidence="7" id="KW-1185">Reference proteome</keyword>
<feature type="transmembrane region" description="Helical" evidence="5">
    <location>
        <begin position="67"/>
        <end position="90"/>
    </location>
</feature>
<feature type="transmembrane region" description="Helical" evidence="5">
    <location>
        <begin position="245"/>
        <end position="269"/>
    </location>
</feature>
<reference evidence="6" key="1">
    <citation type="journal article" date="2021" name="Mol. Ecol. Resour.">
        <title>Apolygus lucorum genome provides insights into omnivorousness and mesophyll feeding.</title>
        <authorList>
            <person name="Liu Y."/>
            <person name="Liu H."/>
            <person name="Wang H."/>
            <person name="Huang T."/>
            <person name="Liu B."/>
            <person name="Yang B."/>
            <person name="Yin L."/>
            <person name="Li B."/>
            <person name="Zhang Y."/>
            <person name="Zhang S."/>
            <person name="Jiang F."/>
            <person name="Zhang X."/>
            <person name="Ren Y."/>
            <person name="Wang B."/>
            <person name="Wang S."/>
            <person name="Lu Y."/>
            <person name="Wu K."/>
            <person name="Fan W."/>
            <person name="Wang G."/>
        </authorList>
    </citation>
    <scope>NUCLEOTIDE SEQUENCE</scope>
    <source>
        <strain evidence="6">12Hb</strain>
    </source>
</reference>
<name>A0A8S9WNX3_APOLU</name>
<evidence type="ECO:0000313" key="7">
    <source>
        <dbReference type="Proteomes" id="UP000466442"/>
    </source>
</evidence>
<keyword evidence="2 5" id="KW-0812">Transmembrane</keyword>
<evidence type="ECO:0000256" key="3">
    <source>
        <dbReference type="ARBA" id="ARBA00022989"/>
    </source>
</evidence>
<evidence type="ECO:0000256" key="2">
    <source>
        <dbReference type="ARBA" id="ARBA00022692"/>
    </source>
</evidence>
<feature type="transmembrane region" description="Helical" evidence="5">
    <location>
        <begin position="144"/>
        <end position="165"/>
    </location>
</feature>
<comment type="caution">
    <text evidence="6">The sequence shown here is derived from an EMBL/GenBank/DDBJ whole genome shotgun (WGS) entry which is preliminary data.</text>
</comment>
<feature type="transmembrane region" description="Helical" evidence="5">
    <location>
        <begin position="340"/>
        <end position="358"/>
    </location>
</feature>
<proteinExistence type="predicted"/>
<comment type="subcellular location">
    <subcellularLocation>
        <location evidence="1">Membrane</location>
        <topology evidence="1">Multi-pass membrane protein</topology>
    </subcellularLocation>
</comment>
<evidence type="ECO:0000256" key="4">
    <source>
        <dbReference type="ARBA" id="ARBA00023136"/>
    </source>
</evidence>
<feature type="transmembrane region" description="Helical" evidence="5">
    <location>
        <begin position="281"/>
        <end position="302"/>
    </location>
</feature>
<gene>
    <name evidence="6" type="ORF">GE061_007651</name>
</gene>
<dbReference type="InterPro" id="IPR050382">
    <property type="entry name" value="MFS_Na/Anion_cotransporter"/>
</dbReference>
<organism evidence="6 7">
    <name type="scientific">Apolygus lucorum</name>
    <name type="common">Small green plant bug</name>
    <name type="synonym">Lygocoris lucorum</name>
    <dbReference type="NCBI Taxonomy" id="248454"/>
    <lineage>
        <taxon>Eukaryota</taxon>
        <taxon>Metazoa</taxon>
        <taxon>Ecdysozoa</taxon>
        <taxon>Arthropoda</taxon>
        <taxon>Hexapoda</taxon>
        <taxon>Insecta</taxon>
        <taxon>Pterygota</taxon>
        <taxon>Neoptera</taxon>
        <taxon>Paraneoptera</taxon>
        <taxon>Hemiptera</taxon>
        <taxon>Heteroptera</taxon>
        <taxon>Panheteroptera</taxon>
        <taxon>Cimicomorpha</taxon>
        <taxon>Miridae</taxon>
        <taxon>Mirini</taxon>
        <taxon>Apolygus</taxon>
    </lineage>
</organism>
<accession>A0A8S9WNX3</accession>
<feature type="transmembrane region" description="Helical" evidence="5">
    <location>
        <begin position="111"/>
        <end position="132"/>
    </location>
</feature>
<dbReference type="GO" id="GO:0016020">
    <property type="term" value="C:membrane"/>
    <property type="evidence" value="ECO:0007669"/>
    <property type="project" value="UniProtKB-SubCell"/>
</dbReference>
<evidence type="ECO:0000313" key="6">
    <source>
        <dbReference type="EMBL" id="KAF6197909.1"/>
    </source>
</evidence>
<feature type="transmembrane region" description="Helical" evidence="5">
    <location>
        <begin position="370"/>
        <end position="388"/>
    </location>
</feature>
<dbReference type="InterPro" id="IPR036259">
    <property type="entry name" value="MFS_trans_sf"/>
</dbReference>